<dbReference type="InterPro" id="IPR055377">
    <property type="entry name" value="GH3_M"/>
</dbReference>
<dbReference type="GO" id="GO:0016881">
    <property type="term" value="F:acid-amino acid ligase activity"/>
    <property type="evidence" value="ECO:0007669"/>
    <property type="project" value="TreeGrafter"/>
</dbReference>
<dbReference type="InterPro" id="IPR004993">
    <property type="entry name" value="GH3"/>
</dbReference>
<name>A0A0C9YD32_9AGAM</name>
<sequence length="591" mass="66504">MFPSQVPRPVHILSPDLISKLKNSIEATLVAVIKQNKHTRYFSESPVFADFHSALRDLGRDQDDDISDDIFLETFRSTIPLTSYESYEPFANKFLAETCREDDVRDMFSPGLPYYIGVTSSTSSPKPKLFCRYRHQPPRHDILKDAGQTFCTFSLHYRQLVQVQNRNGDTVAAIPAGLGSSGMFRMRNGLDVANDHLNIKLAGDWAISPIAVGFVREYRTFLLTHTLFALANSKIETICILFSTSAVDMIRYMEEEWDTLLASIETGELPQWDGTQHVREYLQPHFPPRPERAAELRAVDKAADQPGWLVEIWPMLKTIFSIGSGVFSVAVPKLRFYSGPDVQLCGLGFATSEAYIATVYDPSDLNLFKVTSEDIIEYLDVTKEENVSGIVPPWLVEVGKHYEIVCTTRDGLWRYRFGDVVEIAGFDPTDGTPIIRYFERRNIVTWMAGGLLTEKHITAAILAVQDTLAPITEFTAIVDSHSGIPTLGYLVEVHGELHPDAAKAPMKLHNELCRLNEEFDPQRMQIPTIRVLKPGTFAEYRQWRIEVTNSGSGQAKVPVLLWDMVAQERMLARVQRELNGNSNGGIVEGSP</sequence>
<reference evidence="2 3" key="1">
    <citation type="submission" date="2014-04" db="EMBL/GenBank/DDBJ databases">
        <authorList>
            <consortium name="DOE Joint Genome Institute"/>
            <person name="Kuo A."/>
            <person name="Kohler A."/>
            <person name="Costa M.D."/>
            <person name="Nagy L.G."/>
            <person name="Floudas D."/>
            <person name="Copeland A."/>
            <person name="Barry K.W."/>
            <person name="Cichocki N."/>
            <person name="Veneault-Fourrey C."/>
            <person name="LaButti K."/>
            <person name="Lindquist E.A."/>
            <person name="Lipzen A."/>
            <person name="Lundell T."/>
            <person name="Morin E."/>
            <person name="Murat C."/>
            <person name="Sun H."/>
            <person name="Tunlid A."/>
            <person name="Henrissat B."/>
            <person name="Grigoriev I.V."/>
            <person name="Hibbett D.S."/>
            <person name="Martin F."/>
            <person name="Nordberg H.P."/>
            <person name="Cantor M.N."/>
            <person name="Hua S.X."/>
        </authorList>
    </citation>
    <scope>NUCLEOTIDE SEQUENCE [LARGE SCALE GENOMIC DNA]</scope>
    <source>
        <strain evidence="2 3">441</strain>
    </source>
</reference>
<dbReference type="PANTHER" id="PTHR31901:SF9">
    <property type="entry name" value="GH3 DOMAIN-CONTAINING PROTEIN"/>
    <property type="match status" value="1"/>
</dbReference>
<dbReference type="AlphaFoldDB" id="A0A0C9YD32"/>
<organism evidence="2 3">
    <name type="scientific">Pisolithus microcarpus 441</name>
    <dbReference type="NCBI Taxonomy" id="765257"/>
    <lineage>
        <taxon>Eukaryota</taxon>
        <taxon>Fungi</taxon>
        <taxon>Dikarya</taxon>
        <taxon>Basidiomycota</taxon>
        <taxon>Agaricomycotina</taxon>
        <taxon>Agaricomycetes</taxon>
        <taxon>Agaricomycetidae</taxon>
        <taxon>Boletales</taxon>
        <taxon>Sclerodermatineae</taxon>
        <taxon>Pisolithaceae</taxon>
        <taxon>Pisolithus</taxon>
    </lineage>
</organism>
<dbReference type="Pfam" id="PF03321">
    <property type="entry name" value="GH3"/>
    <property type="match status" value="1"/>
</dbReference>
<proteinExistence type="predicted"/>
<feature type="domain" description="GH3 middle" evidence="1">
    <location>
        <begin position="376"/>
        <end position="438"/>
    </location>
</feature>
<evidence type="ECO:0000259" key="1">
    <source>
        <dbReference type="Pfam" id="PF23571"/>
    </source>
</evidence>
<evidence type="ECO:0000313" key="2">
    <source>
        <dbReference type="EMBL" id="KIK22725.1"/>
    </source>
</evidence>
<dbReference type="GO" id="GO:0005737">
    <property type="term" value="C:cytoplasm"/>
    <property type="evidence" value="ECO:0007669"/>
    <property type="project" value="TreeGrafter"/>
</dbReference>
<dbReference type="HOGENOM" id="CLU_032936_0_0_1"/>
<keyword evidence="3" id="KW-1185">Reference proteome</keyword>
<evidence type="ECO:0000313" key="3">
    <source>
        <dbReference type="Proteomes" id="UP000054018"/>
    </source>
</evidence>
<dbReference type="Proteomes" id="UP000054018">
    <property type="component" value="Unassembled WGS sequence"/>
</dbReference>
<dbReference type="PANTHER" id="PTHR31901">
    <property type="entry name" value="GH3 DOMAIN-CONTAINING PROTEIN"/>
    <property type="match status" value="1"/>
</dbReference>
<protein>
    <recommendedName>
        <fullName evidence="1">GH3 middle domain-containing protein</fullName>
    </recommendedName>
</protein>
<accession>A0A0C9YD32</accession>
<gene>
    <name evidence="2" type="ORF">PISMIDRAFT_679942</name>
</gene>
<dbReference type="EMBL" id="KN833736">
    <property type="protein sequence ID" value="KIK22725.1"/>
    <property type="molecule type" value="Genomic_DNA"/>
</dbReference>
<dbReference type="OrthoDB" id="10004661at2759"/>
<dbReference type="Pfam" id="PF23571">
    <property type="entry name" value="GH3_M"/>
    <property type="match status" value="1"/>
</dbReference>
<reference evidence="3" key="2">
    <citation type="submission" date="2015-01" db="EMBL/GenBank/DDBJ databases">
        <title>Evolutionary Origins and Diversification of the Mycorrhizal Mutualists.</title>
        <authorList>
            <consortium name="DOE Joint Genome Institute"/>
            <consortium name="Mycorrhizal Genomics Consortium"/>
            <person name="Kohler A."/>
            <person name="Kuo A."/>
            <person name="Nagy L.G."/>
            <person name="Floudas D."/>
            <person name="Copeland A."/>
            <person name="Barry K.W."/>
            <person name="Cichocki N."/>
            <person name="Veneault-Fourrey C."/>
            <person name="LaButti K."/>
            <person name="Lindquist E.A."/>
            <person name="Lipzen A."/>
            <person name="Lundell T."/>
            <person name="Morin E."/>
            <person name="Murat C."/>
            <person name="Riley R."/>
            <person name="Ohm R."/>
            <person name="Sun H."/>
            <person name="Tunlid A."/>
            <person name="Henrissat B."/>
            <person name="Grigoriev I.V."/>
            <person name="Hibbett D.S."/>
            <person name="Martin F."/>
        </authorList>
    </citation>
    <scope>NUCLEOTIDE SEQUENCE [LARGE SCALE GENOMIC DNA]</scope>
    <source>
        <strain evidence="3">441</strain>
    </source>
</reference>